<dbReference type="AlphaFoldDB" id="A0A7M7NSA9"/>
<evidence type="ECO:0000256" key="1">
    <source>
        <dbReference type="ARBA" id="ARBA00010546"/>
    </source>
</evidence>
<dbReference type="Pfam" id="PF03666">
    <property type="entry name" value="NPR3"/>
    <property type="match status" value="1"/>
</dbReference>
<keyword evidence="6" id="KW-1185">Reference proteome</keyword>
<keyword evidence="2" id="KW-0458">Lysosome</keyword>
<dbReference type="Pfam" id="PF24064">
    <property type="entry name" value="HTH_NPRL3"/>
    <property type="match status" value="1"/>
</dbReference>
<protein>
    <recommendedName>
        <fullName evidence="2">GATOR complex protein NPRL3</fullName>
    </recommendedName>
    <alternativeName>
        <fullName evidence="2">Nitrogen permease regulator 3-like protein</fullName>
    </alternativeName>
</protein>
<dbReference type="GeneID" id="587424"/>
<dbReference type="OMA" id="CNLAFRY"/>
<feature type="domain" description="GATOR1 complex protein NPRL3 C-terminal HTH" evidence="4">
    <location>
        <begin position="512"/>
        <end position="573"/>
    </location>
</feature>
<dbReference type="GO" id="GO:1990130">
    <property type="term" value="C:GATOR1 complex"/>
    <property type="evidence" value="ECO:0000318"/>
    <property type="project" value="GO_Central"/>
</dbReference>
<feature type="region of interest" description="Disordered" evidence="3">
    <location>
        <begin position="37"/>
        <end position="61"/>
    </location>
</feature>
<evidence type="ECO:0000313" key="5">
    <source>
        <dbReference type="EnsemblMetazoa" id="XP_030840746"/>
    </source>
</evidence>
<comment type="function">
    <text evidence="2">As a component of the GATOR1 complex functions as an inhibitor of the amino acid-sensing branch of the TORC1 pathway.</text>
</comment>
<evidence type="ECO:0000256" key="3">
    <source>
        <dbReference type="SAM" id="MobiDB-lite"/>
    </source>
</evidence>
<dbReference type="Proteomes" id="UP000007110">
    <property type="component" value="Unassembled WGS sequence"/>
</dbReference>
<dbReference type="GO" id="GO:0010508">
    <property type="term" value="P:positive regulation of autophagy"/>
    <property type="evidence" value="ECO:0000318"/>
    <property type="project" value="GO_Central"/>
</dbReference>
<dbReference type="OrthoDB" id="18648at2759"/>
<dbReference type="EnsemblMetazoa" id="XM_030984886">
    <property type="protein sequence ID" value="XP_030840746"/>
    <property type="gene ID" value="LOC587424"/>
</dbReference>
<reference evidence="6" key="1">
    <citation type="submission" date="2015-02" db="EMBL/GenBank/DDBJ databases">
        <title>Genome sequencing for Strongylocentrotus purpuratus.</title>
        <authorList>
            <person name="Murali S."/>
            <person name="Liu Y."/>
            <person name="Vee V."/>
            <person name="English A."/>
            <person name="Wang M."/>
            <person name="Skinner E."/>
            <person name="Han Y."/>
            <person name="Muzny D.M."/>
            <person name="Worley K.C."/>
            <person name="Gibbs R.A."/>
        </authorList>
    </citation>
    <scope>NUCLEOTIDE SEQUENCE</scope>
</reference>
<dbReference type="KEGG" id="spu:587424"/>
<dbReference type="CTD" id="8131"/>
<dbReference type="InParanoid" id="A0A7M7NSA9"/>
<feature type="compositionally biased region" description="Basic and acidic residues" evidence="3">
    <location>
        <begin position="430"/>
        <end position="439"/>
    </location>
</feature>
<keyword evidence="2" id="KW-0732">Signal</keyword>
<evidence type="ECO:0000259" key="4">
    <source>
        <dbReference type="Pfam" id="PF24064"/>
    </source>
</evidence>
<dbReference type="InterPro" id="IPR005365">
    <property type="entry name" value="Npr3"/>
</dbReference>
<dbReference type="PANTHER" id="PTHR13153:SF5">
    <property type="entry name" value="GATOR COMPLEX PROTEIN NPRL3"/>
    <property type="match status" value="1"/>
</dbReference>
<name>A0A7M7NSA9_STRPU</name>
<evidence type="ECO:0000313" key="6">
    <source>
        <dbReference type="Proteomes" id="UP000007110"/>
    </source>
</evidence>
<comment type="similarity">
    <text evidence="1 2">Belongs to the NPR3 family.</text>
</comment>
<dbReference type="GO" id="GO:0034198">
    <property type="term" value="P:cellular response to amino acid starvation"/>
    <property type="evidence" value="ECO:0000318"/>
    <property type="project" value="GO_Central"/>
</dbReference>
<organism evidence="5 6">
    <name type="scientific">Strongylocentrotus purpuratus</name>
    <name type="common">Purple sea urchin</name>
    <dbReference type="NCBI Taxonomy" id="7668"/>
    <lineage>
        <taxon>Eukaryota</taxon>
        <taxon>Metazoa</taxon>
        <taxon>Echinodermata</taxon>
        <taxon>Eleutherozoa</taxon>
        <taxon>Echinozoa</taxon>
        <taxon>Echinoidea</taxon>
        <taxon>Euechinoidea</taxon>
        <taxon>Echinacea</taxon>
        <taxon>Camarodonta</taxon>
        <taxon>Echinidea</taxon>
        <taxon>Strongylocentrotidae</taxon>
        <taxon>Strongylocentrotus</taxon>
    </lineage>
</organism>
<feature type="region of interest" description="Disordered" evidence="3">
    <location>
        <begin position="430"/>
        <end position="468"/>
    </location>
</feature>
<dbReference type="GO" id="GO:1904262">
    <property type="term" value="P:negative regulation of TORC1 signaling"/>
    <property type="evidence" value="ECO:0000318"/>
    <property type="project" value="GO_Central"/>
</dbReference>
<dbReference type="RefSeq" id="XP_030840746.1">
    <property type="nucleotide sequence ID" value="XM_030984886.1"/>
</dbReference>
<feature type="compositionally biased region" description="Low complexity" evidence="3">
    <location>
        <begin position="440"/>
        <end position="451"/>
    </location>
</feature>
<dbReference type="PANTHER" id="PTHR13153">
    <property type="entry name" value="CGTHBA PROTEIN -14 GENE PROTEIN"/>
    <property type="match status" value="1"/>
</dbReference>
<dbReference type="GO" id="GO:0005764">
    <property type="term" value="C:lysosome"/>
    <property type="evidence" value="ECO:0007669"/>
    <property type="project" value="UniProtKB-SubCell"/>
</dbReference>
<comment type="subcellular location">
    <subcellularLocation>
        <location evidence="2">Lysosome</location>
    </subcellularLocation>
</comment>
<dbReference type="InterPro" id="IPR056603">
    <property type="entry name" value="HTH_NPRL3"/>
</dbReference>
<reference evidence="5" key="2">
    <citation type="submission" date="2021-01" db="UniProtKB">
        <authorList>
            <consortium name="EnsemblMetazoa"/>
        </authorList>
    </citation>
    <scope>IDENTIFICATION</scope>
</reference>
<evidence type="ECO:0000256" key="2">
    <source>
        <dbReference type="RuleBase" id="RU368069"/>
    </source>
</evidence>
<proteinExistence type="inferred from homology"/>
<sequence length="589" mass="66441">MSSKVTPLSIILVSSGSKGYRLLFRYPFQAEEQQKLVKRDQSDNPFALQTPEDDAYTSSTSQSSTRQSCIISGELDNVLANILTPSNTDLCDQRFEVTVDDVKFVGHPLLVQDVNAKWRANSSTREGSTINMFNVVFVLQASADWSLVHCYQDLSKRLALALKHEEKRCGYLSHQAVIMVRAEDEVAGQPEDCKESPFHLMLHRSKLTQDLRDVYEGLHTNGIARVYINNWIEVSFCLPHKVHNVSEVITIKHNGIEKSLGAIRPYHAMLLLEDPNTLRASLPRDCSPALHRIIHIATPLKRLQQLSQDADLALSQVFQLVGHLVYWGKATVIYPICGSNVYILSPNAPTSPGTPLDFEFRMKFGESLIKVLSDFSLPLPLSDHRNRLAERERPEGELIRIVMWLLQKRLLIQLHTYVFIITNPTLAKKSSSDDLEREVSTPPSESSPVTRGRATPQGSGSGQGSGLGENLSFDSDEYSVSTGFTSFDSYSMEEGRGHPRRKVLDMLTEHLTKEEKSSVLAIPHANNPEDIKLFARICPYLRGMHHLEEIMYYENVNRSQLYALLEKFRDVLVTCSHQDAASVQYKEFL</sequence>
<accession>A0A7M7NSA9</accession>